<keyword evidence="11" id="KW-0325">Glycoprotein</keyword>
<dbReference type="PRINTS" id="PR00245">
    <property type="entry name" value="OLFACTORYR"/>
</dbReference>
<feature type="transmembrane region" description="Helical" evidence="13">
    <location>
        <begin position="199"/>
        <end position="217"/>
    </location>
</feature>
<keyword evidence="6 13" id="KW-1133">Transmembrane helix</keyword>
<evidence type="ECO:0000256" key="11">
    <source>
        <dbReference type="ARBA" id="ARBA00023180"/>
    </source>
</evidence>
<feature type="domain" description="G-protein coupled receptors family 1 profile" evidence="14">
    <location>
        <begin position="44"/>
        <end position="288"/>
    </location>
</feature>
<keyword evidence="5" id="KW-0552">Olfaction</keyword>
<protein>
    <recommendedName>
        <fullName evidence="14">G-protein coupled receptors family 1 profile domain-containing protein</fullName>
    </recommendedName>
</protein>
<dbReference type="InterPro" id="IPR052921">
    <property type="entry name" value="GPCR1_Superfamily_Member"/>
</dbReference>
<evidence type="ECO:0000313" key="16">
    <source>
        <dbReference type="Proteomes" id="UP000472265"/>
    </source>
</evidence>
<keyword evidence="4 13" id="KW-0812">Transmembrane</keyword>
<evidence type="ECO:0000256" key="13">
    <source>
        <dbReference type="SAM" id="Phobius"/>
    </source>
</evidence>
<dbReference type="OMA" id="FFFHINI"/>
<dbReference type="Pfam" id="PF13853">
    <property type="entry name" value="7tm_4"/>
    <property type="match status" value="1"/>
</dbReference>
<dbReference type="InParanoid" id="A0A671VGM6"/>
<dbReference type="PROSITE" id="PS50262">
    <property type="entry name" value="G_PROTEIN_RECEP_F1_2"/>
    <property type="match status" value="1"/>
</dbReference>
<evidence type="ECO:0000256" key="12">
    <source>
        <dbReference type="ARBA" id="ARBA00023224"/>
    </source>
</evidence>
<name>A0A671VGM6_SPAAU</name>
<feature type="transmembrane region" description="Helical" evidence="13">
    <location>
        <begin position="29"/>
        <end position="54"/>
    </location>
</feature>
<dbReference type="Gene3D" id="1.20.1070.10">
    <property type="entry name" value="Rhodopsin 7-helix transmembrane proteins"/>
    <property type="match status" value="1"/>
</dbReference>
<dbReference type="GO" id="GO:0004930">
    <property type="term" value="F:G protein-coupled receptor activity"/>
    <property type="evidence" value="ECO:0007669"/>
    <property type="project" value="UniProtKB-KW"/>
</dbReference>
<evidence type="ECO:0000256" key="4">
    <source>
        <dbReference type="ARBA" id="ARBA00022692"/>
    </source>
</evidence>
<dbReference type="SMART" id="SM01381">
    <property type="entry name" value="7TM_GPCR_Srsx"/>
    <property type="match status" value="1"/>
</dbReference>
<dbReference type="PANTHER" id="PTHR26451:SF889">
    <property type="entry name" value="OLFACTORY RECEPTOR 2A12-LIKE"/>
    <property type="match status" value="1"/>
</dbReference>
<dbReference type="PANTHER" id="PTHR26451">
    <property type="entry name" value="G_PROTEIN_RECEP_F1_2 DOMAIN-CONTAINING PROTEIN"/>
    <property type="match status" value="1"/>
</dbReference>
<keyword evidence="7" id="KW-0297">G-protein coupled receptor</keyword>
<organism evidence="15 16">
    <name type="scientific">Sparus aurata</name>
    <name type="common">Gilthead sea bream</name>
    <dbReference type="NCBI Taxonomy" id="8175"/>
    <lineage>
        <taxon>Eukaryota</taxon>
        <taxon>Metazoa</taxon>
        <taxon>Chordata</taxon>
        <taxon>Craniata</taxon>
        <taxon>Vertebrata</taxon>
        <taxon>Euteleostomi</taxon>
        <taxon>Actinopterygii</taxon>
        <taxon>Neopterygii</taxon>
        <taxon>Teleostei</taxon>
        <taxon>Neoteleostei</taxon>
        <taxon>Acanthomorphata</taxon>
        <taxon>Eupercaria</taxon>
        <taxon>Spariformes</taxon>
        <taxon>Sparidae</taxon>
        <taxon>Sparus</taxon>
    </lineage>
</organism>
<dbReference type="PRINTS" id="PR00237">
    <property type="entry name" value="GPCRRHODOPSN"/>
</dbReference>
<feature type="transmembrane region" description="Helical" evidence="13">
    <location>
        <begin position="95"/>
        <end position="123"/>
    </location>
</feature>
<dbReference type="GeneTree" id="ENSGT00940000162761"/>
<evidence type="ECO:0000313" key="15">
    <source>
        <dbReference type="Ensembl" id="ENSSAUP00010023811.1"/>
    </source>
</evidence>
<evidence type="ECO:0000256" key="6">
    <source>
        <dbReference type="ARBA" id="ARBA00022989"/>
    </source>
</evidence>
<dbReference type="AlphaFoldDB" id="A0A671VGM6"/>
<evidence type="ECO:0000256" key="8">
    <source>
        <dbReference type="ARBA" id="ARBA00023136"/>
    </source>
</evidence>
<accession>A0A671VGM6</accession>
<proteinExistence type="predicted"/>
<evidence type="ECO:0000259" key="14">
    <source>
        <dbReference type="PROSITE" id="PS50262"/>
    </source>
</evidence>
<keyword evidence="9" id="KW-1015">Disulfide bond</keyword>
<reference evidence="15" key="1">
    <citation type="submission" date="2021-04" db="EMBL/GenBank/DDBJ databases">
        <authorList>
            <consortium name="Wellcome Sanger Institute Data Sharing"/>
        </authorList>
    </citation>
    <scope>NUCLEOTIDE SEQUENCE [LARGE SCALE GENOMIC DNA]</scope>
</reference>
<keyword evidence="8 13" id="KW-0472">Membrane</keyword>
<dbReference type="FunFam" id="1.20.1070.10:FF:000024">
    <property type="entry name" value="Olfactory receptor"/>
    <property type="match status" value="1"/>
</dbReference>
<reference evidence="15" key="2">
    <citation type="submission" date="2025-08" db="UniProtKB">
        <authorList>
            <consortium name="Ensembl"/>
        </authorList>
    </citation>
    <scope>IDENTIFICATION</scope>
</reference>
<dbReference type="SUPFAM" id="SSF81321">
    <property type="entry name" value="Family A G protein-coupled receptor-like"/>
    <property type="match status" value="1"/>
</dbReference>
<comment type="subcellular location">
    <subcellularLocation>
        <location evidence="1">Cell membrane</location>
        <topology evidence="1">Multi-pass membrane protein</topology>
    </subcellularLocation>
</comment>
<evidence type="ECO:0000256" key="7">
    <source>
        <dbReference type="ARBA" id="ARBA00023040"/>
    </source>
</evidence>
<feature type="transmembrane region" description="Helical" evidence="13">
    <location>
        <begin position="238"/>
        <end position="259"/>
    </location>
</feature>
<evidence type="ECO:0000256" key="5">
    <source>
        <dbReference type="ARBA" id="ARBA00022725"/>
    </source>
</evidence>
<keyword evidence="16" id="KW-1185">Reference proteome</keyword>
<evidence type="ECO:0000256" key="1">
    <source>
        <dbReference type="ARBA" id="ARBA00004651"/>
    </source>
</evidence>
<sequence>MVASMVGRDQQPIVFELEGFHIPPGYGSLLFILALLNYIVALLGNGVVACVIVIDKTLHRPMFIMLCNLVACDLLGATAVLPRLMMHFLTGQKKIVYGAALAQAFSVHTYGVAVQTILGAMAYDRYVAVCEPLRYPAIMTSARLHFCCALAWVVALLCIAILFGFHMNVPLCGNTIQHVYSSNRSILRLACGPTPVNNIYGHTGVFLIIAFSYFRILHASVKQNRTNSVVRSKAFQTCASHLVVYVLYEIASVVLIVSYRFPSASHNLRKFFSILCVIIPPAINPIIYGLVSKEIRVSIIKQFNKLCHELVFVT</sequence>
<dbReference type="InterPro" id="IPR000725">
    <property type="entry name" value="Olfact_rcpt"/>
</dbReference>
<evidence type="ECO:0000256" key="9">
    <source>
        <dbReference type="ARBA" id="ARBA00023157"/>
    </source>
</evidence>
<dbReference type="Proteomes" id="UP000472265">
    <property type="component" value="Chromosome 13"/>
</dbReference>
<keyword evidence="12" id="KW-0807">Transducer</keyword>
<feature type="transmembrane region" description="Helical" evidence="13">
    <location>
        <begin position="66"/>
        <end position="89"/>
    </location>
</feature>
<keyword evidence="3" id="KW-0716">Sensory transduction</keyword>
<evidence type="ECO:0000256" key="3">
    <source>
        <dbReference type="ARBA" id="ARBA00022606"/>
    </source>
</evidence>
<dbReference type="GO" id="GO:0004984">
    <property type="term" value="F:olfactory receptor activity"/>
    <property type="evidence" value="ECO:0007669"/>
    <property type="project" value="InterPro"/>
</dbReference>
<dbReference type="Ensembl" id="ENSSAUT00010025156.1">
    <property type="protein sequence ID" value="ENSSAUP00010023811.1"/>
    <property type="gene ID" value="ENSSAUG00010010454.1"/>
</dbReference>
<evidence type="ECO:0000256" key="2">
    <source>
        <dbReference type="ARBA" id="ARBA00022475"/>
    </source>
</evidence>
<dbReference type="GO" id="GO:0005886">
    <property type="term" value="C:plasma membrane"/>
    <property type="evidence" value="ECO:0007669"/>
    <property type="project" value="UniProtKB-SubCell"/>
</dbReference>
<keyword evidence="10" id="KW-0675">Receptor</keyword>
<dbReference type="GO" id="GO:0005549">
    <property type="term" value="F:odorant binding"/>
    <property type="evidence" value="ECO:0007669"/>
    <property type="project" value="TreeGrafter"/>
</dbReference>
<feature type="transmembrane region" description="Helical" evidence="13">
    <location>
        <begin position="271"/>
        <end position="291"/>
    </location>
</feature>
<feature type="transmembrane region" description="Helical" evidence="13">
    <location>
        <begin position="144"/>
        <end position="165"/>
    </location>
</feature>
<dbReference type="InterPro" id="IPR000276">
    <property type="entry name" value="GPCR_Rhodpsn"/>
</dbReference>
<keyword evidence="2" id="KW-1003">Cell membrane</keyword>
<dbReference type="InterPro" id="IPR017452">
    <property type="entry name" value="GPCR_Rhodpsn_7TM"/>
</dbReference>
<evidence type="ECO:0000256" key="10">
    <source>
        <dbReference type="ARBA" id="ARBA00023170"/>
    </source>
</evidence>
<reference evidence="15" key="3">
    <citation type="submission" date="2025-09" db="UniProtKB">
        <authorList>
            <consortium name="Ensembl"/>
        </authorList>
    </citation>
    <scope>IDENTIFICATION</scope>
</reference>